<dbReference type="RefSeq" id="WP_124379060.1">
    <property type="nucleotide sequence ID" value="NZ_CP027754.1"/>
</dbReference>
<evidence type="ECO:0000313" key="2">
    <source>
        <dbReference type="EMBL" id="AZE56859.1"/>
    </source>
</evidence>
<evidence type="ECO:0000256" key="1">
    <source>
        <dbReference type="SAM" id="MobiDB-lite"/>
    </source>
</evidence>
<proteinExistence type="predicted"/>
<protein>
    <submittedName>
        <fullName evidence="2">Uncharacterized protein</fullName>
    </submittedName>
</protein>
<sequence length="141" mass="15479">MDSAAPISPTPSQRSAHFSSTVTSTETPLAALAEQHVNTWPELVFGKIRGQGLDGISRTNAEYGNCLGDGLKRAQRPLKEATFQLKSETFDANPIKHLLYQDTQPDVQHGRNPLIEVSEAVANNLNDVRNNTQRLVWTGGR</sequence>
<name>A0A3G7UE14_9PSED</name>
<feature type="region of interest" description="Disordered" evidence="1">
    <location>
        <begin position="1"/>
        <end position="22"/>
    </location>
</feature>
<evidence type="ECO:0000313" key="3">
    <source>
        <dbReference type="Proteomes" id="UP000268696"/>
    </source>
</evidence>
<feature type="compositionally biased region" description="Polar residues" evidence="1">
    <location>
        <begin position="10"/>
        <end position="22"/>
    </location>
</feature>
<dbReference type="EMBL" id="CP027754">
    <property type="protein sequence ID" value="AZE56859.1"/>
    <property type="molecule type" value="Genomic_DNA"/>
</dbReference>
<dbReference type="AlphaFoldDB" id="A0A3G7UE14"/>
<gene>
    <name evidence="2" type="ORF">C4K03_4721</name>
</gene>
<dbReference type="Proteomes" id="UP000268696">
    <property type="component" value="Chromosome"/>
</dbReference>
<reference evidence="2 3" key="1">
    <citation type="submission" date="2018-03" db="EMBL/GenBank/DDBJ databases">
        <title>Diversity of phytobeneficial traits revealed by whole-genome analysis of worldwide-isolated phenazine-producing Pseudomonas spp.</title>
        <authorList>
            <person name="Biessy A."/>
            <person name="Novinscak A."/>
            <person name="Blom J."/>
            <person name="Leger G."/>
            <person name="Thomashow L.S."/>
            <person name="Cazorla F.M."/>
            <person name="Josic D."/>
            <person name="Filion M."/>
        </authorList>
    </citation>
    <scope>NUCLEOTIDE SEQUENCE [LARGE SCALE GENOMIC DNA]</scope>
    <source>
        <strain evidence="2 3">30B</strain>
    </source>
</reference>
<organism evidence="2 3">
    <name type="scientific">Pseudomonas synxantha</name>
    <dbReference type="NCBI Taxonomy" id="47883"/>
    <lineage>
        <taxon>Bacteria</taxon>
        <taxon>Pseudomonadati</taxon>
        <taxon>Pseudomonadota</taxon>
        <taxon>Gammaproteobacteria</taxon>
        <taxon>Pseudomonadales</taxon>
        <taxon>Pseudomonadaceae</taxon>
        <taxon>Pseudomonas</taxon>
    </lineage>
</organism>
<accession>A0A3G7UE14</accession>